<accession>A0A9X1YPE3</accession>
<evidence type="ECO:0000256" key="1">
    <source>
        <dbReference type="SAM" id="SignalP"/>
    </source>
</evidence>
<dbReference type="Proteomes" id="UP001139353">
    <property type="component" value="Unassembled WGS sequence"/>
</dbReference>
<protein>
    <submittedName>
        <fullName evidence="3">PDZ domain-containing protein</fullName>
    </submittedName>
</protein>
<dbReference type="Pfam" id="PF13180">
    <property type="entry name" value="PDZ_2"/>
    <property type="match status" value="1"/>
</dbReference>
<gene>
    <name evidence="3" type="ORF">LPC04_26485</name>
</gene>
<dbReference type="InterPro" id="IPR001478">
    <property type="entry name" value="PDZ"/>
</dbReference>
<dbReference type="SUPFAM" id="SSF50156">
    <property type="entry name" value="PDZ domain-like"/>
    <property type="match status" value="1"/>
</dbReference>
<comment type="caution">
    <text evidence="3">The sequence shown here is derived from an EMBL/GenBank/DDBJ whole genome shotgun (WGS) entry which is preliminary data.</text>
</comment>
<organism evidence="3 4">
    <name type="scientific">Scleromatobacter humisilvae</name>
    <dbReference type="NCBI Taxonomy" id="2897159"/>
    <lineage>
        <taxon>Bacteria</taxon>
        <taxon>Pseudomonadati</taxon>
        <taxon>Pseudomonadota</taxon>
        <taxon>Betaproteobacteria</taxon>
        <taxon>Burkholderiales</taxon>
        <taxon>Sphaerotilaceae</taxon>
        <taxon>Scleromatobacter</taxon>
    </lineage>
</organism>
<dbReference type="EMBL" id="JAJLJH010000013">
    <property type="protein sequence ID" value="MCK9689280.1"/>
    <property type="molecule type" value="Genomic_DNA"/>
</dbReference>
<reference evidence="3" key="1">
    <citation type="submission" date="2021-11" db="EMBL/GenBank/DDBJ databases">
        <title>BS-T2-15 a new species belonging to the Comamonadaceae family isolated from the soil of a French oak forest.</title>
        <authorList>
            <person name="Mieszkin S."/>
            <person name="Alain K."/>
        </authorList>
    </citation>
    <scope>NUCLEOTIDE SEQUENCE</scope>
    <source>
        <strain evidence="3">BS-T2-15</strain>
    </source>
</reference>
<feature type="signal peptide" evidence="1">
    <location>
        <begin position="1"/>
        <end position="24"/>
    </location>
</feature>
<dbReference type="PROSITE" id="PS50106">
    <property type="entry name" value="PDZ"/>
    <property type="match status" value="1"/>
</dbReference>
<name>A0A9X1YPE3_9BURK</name>
<dbReference type="SMART" id="SM00228">
    <property type="entry name" value="PDZ"/>
    <property type="match status" value="1"/>
</dbReference>
<sequence>MSLRSRVRSVLLLAAAAASFGALAEQGRLGFSVAADTDGMFSHTLKSLKITAVAAGAPAAEAGLKAGDEVVALDDVAIAGADGSKLMDTVRATQPGQHLRLKIRRDGAERLVDIVAGPAAK</sequence>
<dbReference type="InterPro" id="IPR036034">
    <property type="entry name" value="PDZ_sf"/>
</dbReference>
<dbReference type="RefSeq" id="WP_275685331.1">
    <property type="nucleotide sequence ID" value="NZ_JAJLJH010000013.1"/>
</dbReference>
<evidence type="ECO:0000259" key="2">
    <source>
        <dbReference type="PROSITE" id="PS50106"/>
    </source>
</evidence>
<keyword evidence="1" id="KW-0732">Signal</keyword>
<evidence type="ECO:0000313" key="4">
    <source>
        <dbReference type="Proteomes" id="UP001139353"/>
    </source>
</evidence>
<keyword evidence="4" id="KW-1185">Reference proteome</keyword>
<dbReference type="Gene3D" id="2.30.42.10">
    <property type="match status" value="1"/>
</dbReference>
<feature type="chain" id="PRO_5040802709" evidence="1">
    <location>
        <begin position="25"/>
        <end position="121"/>
    </location>
</feature>
<proteinExistence type="predicted"/>
<feature type="domain" description="PDZ" evidence="2">
    <location>
        <begin position="25"/>
        <end position="105"/>
    </location>
</feature>
<evidence type="ECO:0000313" key="3">
    <source>
        <dbReference type="EMBL" id="MCK9689280.1"/>
    </source>
</evidence>
<dbReference type="AlphaFoldDB" id="A0A9X1YPE3"/>